<dbReference type="Gene3D" id="2.40.160.20">
    <property type="match status" value="1"/>
</dbReference>
<accession>Q84CN5</accession>
<dbReference type="InterPro" id="IPR011250">
    <property type="entry name" value="OMP/PagP_B-barrel"/>
</dbReference>
<dbReference type="Pfam" id="PF01617">
    <property type="entry name" value="Surface_Ag_2"/>
    <property type="match status" value="1"/>
</dbReference>
<dbReference type="InterPro" id="IPR002566">
    <property type="entry name" value="Msp4_OMP-like"/>
</dbReference>
<feature type="domain" description="Msp4/OMP-like" evidence="2">
    <location>
        <begin position="49"/>
        <end position="416"/>
    </location>
</feature>
<organism evidence="3">
    <name type="scientific">Anaplasma marginale</name>
    <dbReference type="NCBI Taxonomy" id="770"/>
    <lineage>
        <taxon>Bacteria</taxon>
        <taxon>Pseudomonadati</taxon>
        <taxon>Pseudomonadota</taxon>
        <taxon>Alphaproteobacteria</taxon>
        <taxon>Rickettsiales</taxon>
        <taxon>Anaplasmataceae</taxon>
        <taxon>Anaplasma</taxon>
    </lineage>
</organism>
<feature type="signal peptide" evidence="1">
    <location>
        <begin position="1"/>
        <end position="30"/>
    </location>
</feature>
<dbReference type="SUPFAM" id="SSF56925">
    <property type="entry name" value="OMPA-like"/>
    <property type="match status" value="1"/>
</dbReference>
<evidence type="ECO:0000256" key="1">
    <source>
        <dbReference type="SAM" id="SignalP"/>
    </source>
</evidence>
<keyword evidence="1" id="KW-0732">Signal</keyword>
<gene>
    <name evidence="3" type="primary">msp2</name>
</gene>
<sequence>MSAVSNRKLPLGGVLMALVAAVAPIHSLLAAPAAGAGAGGEGLFSGAGAGSFYIGLDYSPAFGSIKDFKVQEAGGTTRGVFPYKRDAAGRVDFKVHNFDWSAPEPKISFKDSMLTALEGSIGYSIGGARVEVEVGYERFVIKGGKKSNEDTASVFLLGKELAYDTARGQVDRLATALGKMTKGEAKKWGNAVENATGTTSGDELSKKVCGKGTTSGSTNQCGTTDSTATTKISAVFTEDAAAQLSTMDTATSSTSTGTISLQGMANNINSLSKEDKAIVAGAFARAVEGAEVIEVRAIGSTSVMLNACYDLLTDGIGVVPYACAGIGGNFVSVVDGHINPKFAYRVKAGLSYALTPEISAFAGAFYHKVLGDGDYDELPLSHISDYTGTAGKNKDTGIASFNFAYFGGELGVRFAF</sequence>
<dbReference type="EMBL" id="AY138958">
    <property type="protein sequence ID" value="AAN28954.1"/>
    <property type="molecule type" value="Genomic_DNA"/>
</dbReference>
<name>Q84CN5_ANAMA</name>
<protein>
    <submittedName>
        <fullName evidence="3">Major surface protein 2</fullName>
    </submittedName>
</protein>
<proteinExistence type="predicted"/>
<evidence type="ECO:0000259" key="2">
    <source>
        <dbReference type="Pfam" id="PF01617"/>
    </source>
</evidence>
<feature type="chain" id="PRO_5004298478" evidence="1">
    <location>
        <begin position="31"/>
        <end position="416"/>
    </location>
</feature>
<evidence type="ECO:0000313" key="3">
    <source>
        <dbReference type="EMBL" id="AAN28954.1"/>
    </source>
</evidence>
<dbReference type="AlphaFoldDB" id="Q84CN5"/>
<reference evidence="3" key="1">
    <citation type="journal article" date="2003" name="J. Immunol.">
        <title>The hypervariable region of Anaplasma marginale major surface protein 2 (MSP2) contains multiple immunodominant CD4+ T lymphocyte epitopes that elicit variant-specific proliferative and IFN-gamma responses in MSP2 vaccinates.</title>
        <authorList>
            <person name="Brown W.C."/>
            <person name="Brayton K.A."/>
            <person name="Styer C.M."/>
            <person name="Palmer G.H."/>
        </authorList>
    </citation>
    <scope>NUCLEOTIDE SEQUENCE</scope>
    <source>
        <strain evidence="3">Florida variant 2h</strain>
    </source>
</reference>